<evidence type="ECO:0000259" key="3">
    <source>
        <dbReference type="PROSITE" id="PS51918"/>
    </source>
</evidence>
<evidence type="ECO:0000256" key="1">
    <source>
        <dbReference type="ARBA" id="ARBA00006100"/>
    </source>
</evidence>
<dbReference type="SFLD" id="SFLDS00029">
    <property type="entry name" value="Radical_SAM"/>
    <property type="match status" value="1"/>
</dbReference>
<organism evidence="4 5">
    <name type="scientific">Brevundimonas variabilis</name>
    <dbReference type="NCBI Taxonomy" id="74312"/>
    <lineage>
        <taxon>Bacteria</taxon>
        <taxon>Pseudomonadati</taxon>
        <taxon>Pseudomonadota</taxon>
        <taxon>Alphaproteobacteria</taxon>
        <taxon>Caulobacterales</taxon>
        <taxon>Caulobacteraceae</taxon>
        <taxon>Brevundimonas</taxon>
    </lineage>
</organism>
<dbReference type="Pfam" id="PF04055">
    <property type="entry name" value="Radical_SAM"/>
    <property type="match status" value="1"/>
</dbReference>
<evidence type="ECO:0000256" key="2">
    <source>
        <dbReference type="RuleBase" id="RU364116"/>
    </source>
</evidence>
<dbReference type="InterPro" id="IPR010723">
    <property type="entry name" value="HemN_C"/>
</dbReference>
<feature type="domain" description="Radical SAM core" evidence="3">
    <location>
        <begin position="13"/>
        <end position="250"/>
    </location>
</feature>
<keyword evidence="2" id="KW-0411">Iron-sulfur</keyword>
<name>A0A7W9CH44_9CAUL</name>
<dbReference type="GO" id="GO:0006779">
    <property type="term" value="P:porphyrin-containing compound biosynthetic process"/>
    <property type="evidence" value="ECO:0007669"/>
    <property type="project" value="InterPro"/>
</dbReference>
<keyword evidence="2" id="KW-0408">Iron</keyword>
<dbReference type="CDD" id="cd01335">
    <property type="entry name" value="Radical_SAM"/>
    <property type="match status" value="1"/>
</dbReference>
<evidence type="ECO:0000313" key="5">
    <source>
        <dbReference type="Proteomes" id="UP000545037"/>
    </source>
</evidence>
<dbReference type="SFLD" id="SFLDF00288">
    <property type="entry name" value="HemN-like__clustered_with_nucl"/>
    <property type="match status" value="1"/>
</dbReference>
<sequence>MTDPEGLAPADPLDPGGAVGVYVHWPYCARICPYCDFNVVRDSGRTLEQTALIEAIIADLYAQARRIGPRPLASIFLGGGTPSLMPPEAVARVIAAIQDAFVVSGPVEITLEANPTDAEAAHFSALAAAGINRLSLGVQSLDDAALKFLGRNHDGAEARRAISLAARSFTRLSIDLIYARPDQTVADWTQELEGAVDLGFEHISPYQLTINPGTAFGRAEARGTLVLPDEDGAADLYETTQGVLEQAGFDAYEVSNHARGVTARSAHNLHVWRGGDYLGLGPGAHGRLTLDGHRTATVGHRAIRDYVAGVAAGTPWSEQEPMDATGAAEERILLGLRTVEGVASTVFQALSLSPDDGPMADLIDEGFLRLEKGRVVATPRGRPVLDAVLGRLLT</sequence>
<dbReference type="Gene3D" id="3.30.750.200">
    <property type="match status" value="1"/>
</dbReference>
<protein>
    <recommendedName>
        <fullName evidence="2">Heme chaperone HemW</fullName>
    </recommendedName>
</protein>
<keyword evidence="2" id="KW-0949">S-adenosyl-L-methionine</keyword>
<keyword evidence="4" id="KW-0560">Oxidoreductase</keyword>
<dbReference type="EMBL" id="JACHOR010000001">
    <property type="protein sequence ID" value="MBB5745097.1"/>
    <property type="molecule type" value="Genomic_DNA"/>
</dbReference>
<comment type="caution">
    <text evidence="4">The sequence shown here is derived from an EMBL/GenBank/DDBJ whole genome shotgun (WGS) entry which is preliminary data.</text>
</comment>
<dbReference type="GO" id="GO:0046872">
    <property type="term" value="F:metal ion binding"/>
    <property type="evidence" value="ECO:0007669"/>
    <property type="project" value="UniProtKB-UniRule"/>
</dbReference>
<dbReference type="GO" id="GO:0005737">
    <property type="term" value="C:cytoplasm"/>
    <property type="evidence" value="ECO:0007669"/>
    <property type="project" value="UniProtKB-SubCell"/>
</dbReference>
<comment type="similarity">
    <text evidence="1">Belongs to the anaerobic coproporphyrinogen-III oxidase family. HemW subfamily.</text>
</comment>
<keyword evidence="2" id="KW-0143">Chaperone</keyword>
<dbReference type="InterPro" id="IPR034505">
    <property type="entry name" value="Coproporphyrinogen-III_oxidase"/>
</dbReference>
<gene>
    <name evidence="4" type="ORF">GGR13_000669</name>
</gene>
<evidence type="ECO:0000313" key="4">
    <source>
        <dbReference type="EMBL" id="MBB5745097.1"/>
    </source>
</evidence>
<dbReference type="SFLD" id="SFLDF00562">
    <property type="entry name" value="HemN-like__clustered_with_heat"/>
    <property type="match status" value="1"/>
</dbReference>
<dbReference type="NCBIfam" id="TIGR00539">
    <property type="entry name" value="hemN_rel"/>
    <property type="match status" value="1"/>
</dbReference>
<dbReference type="SMART" id="SM00729">
    <property type="entry name" value="Elp3"/>
    <property type="match status" value="1"/>
</dbReference>
<dbReference type="Proteomes" id="UP000545037">
    <property type="component" value="Unassembled WGS sequence"/>
</dbReference>
<dbReference type="RefSeq" id="WP_246347648.1">
    <property type="nucleotide sequence ID" value="NZ_JACHOR010000001.1"/>
</dbReference>
<dbReference type="SFLD" id="SFLDG01065">
    <property type="entry name" value="anaerobic_coproporphyrinogen-I"/>
    <property type="match status" value="1"/>
</dbReference>
<keyword evidence="2" id="KW-0963">Cytoplasm</keyword>
<dbReference type="SUPFAM" id="SSF102114">
    <property type="entry name" value="Radical SAM enzymes"/>
    <property type="match status" value="1"/>
</dbReference>
<accession>A0A7W9CH44</accession>
<dbReference type="PROSITE" id="PS51918">
    <property type="entry name" value="RADICAL_SAM"/>
    <property type="match status" value="1"/>
</dbReference>
<dbReference type="AlphaFoldDB" id="A0A7W9CH44"/>
<reference evidence="4 5" key="1">
    <citation type="submission" date="2020-08" db="EMBL/GenBank/DDBJ databases">
        <title>Genomic Encyclopedia of Type Strains, Phase IV (KMG-IV): sequencing the most valuable type-strain genomes for metagenomic binning, comparative biology and taxonomic classification.</title>
        <authorList>
            <person name="Goeker M."/>
        </authorList>
    </citation>
    <scope>NUCLEOTIDE SEQUENCE [LARGE SCALE GENOMIC DNA]</scope>
    <source>
        <strain evidence="4 5">DSM 4737</strain>
    </source>
</reference>
<dbReference type="Pfam" id="PF06969">
    <property type="entry name" value="HemN_C"/>
    <property type="match status" value="1"/>
</dbReference>
<proteinExistence type="inferred from homology"/>
<keyword evidence="2" id="KW-0004">4Fe-4S</keyword>
<keyword evidence="2" id="KW-0349">Heme</keyword>
<comment type="subcellular location">
    <subcellularLocation>
        <location evidence="2">Cytoplasm</location>
    </subcellularLocation>
</comment>
<dbReference type="GO" id="GO:0051539">
    <property type="term" value="F:4 iron, 4 sulfur cluster binding"/>
    <property type="evidence" value="ECO:0007669"/>
    <property type="project" value="UniProtKB-UniRule"/>
</dbReference>
<dbReference type="InterPro" id="IPR006638">
    <property type="entry name" value="Elp3/MiaA/NifB-like_rSAM"/>
</dbReference>
<dbReference type="InterPro" id="IPR004559">
    <property type="entry name" value="HemW-like"/>
</dbReference>
<dbReference type="PANTHER" id="PTHR13932:SF5">
    <property type="entry name" value="RADICAL S-ADENOSYL METHIONINE DOMAIN-CONTAINING PROTEIN 1, MITOCHONDRIAL"/>
    <property type="match status" value="1"/>
</dbReference>
<dbReference type="InterPro" id="IPR058240">
    <property type="entry name" value="rSAM_sf"/>
</dbReference>
<dbReference type="InterPro" id="IPR007197">
    <property type="entry name" value="rSAM"/>
</dbReference>
<dbReference type="GO" id="GO:0004109">
    <property type="term" value="F:coproporphyrinogen oxidase activity"/>
    <property type="evidence" value="ECO:0007669"/>
    <property type="project" value="InterPro"/>
</dbReference>
<keyword evidence="2" id="KW-0479">Metal-binding</keyword>
<comment type="function">
    <text evidence="2">Probably acts as a heme chaperone, transferring heme to an unknown acceptor. Binds one molecule of heme per monomer, possibly covalently. Binds 1 [4Fe-4S] cluster. The cluster is coordinated with 3 cysteines and an exchangeable S-adenosyl-L-methionine.</text>
</comment>
<keyword evidence="5" id="KW-1185">Reference proteome</keyword>
<dbReference type="PANTHER" id="PTHR13932">
    <property type="entry name" value="COPROPORPHYRINIGEN III OXIDASE"/>
    <property type="match status" value="1"/>
</dbReference>